<evidence type="ECO:0000256" key="4">
    <source>
        <dbReference type="ARBA" id="ARBA00022833"/>
    </source>
</evidence>
<feature type="domain" description="Metallo-beta-lactamase" evidence="5">
    <location>
        <begin position="14"/>
        <end position="193"/>
    </location>
</feature>
<reference evidence="6" key="1">
    <citation type="submission" date="2018-05" db="EMBL/GenBank/DDBJ databases">
        <authorList>
            <person name="Lanie J.A."/>
            <person name="Ng W.-L."/>
            <person name="Kazmierczak K.M."/>
            <person name="Andrzejewski T.M."/>
            <person name="Davidsen T.M."/>
            <person name="Wayne K.J."/>
            <person name="Tettelin H."/>
            <person name="Glass J.I."/>
            <person name="Rusch D."/>
            <person name="Podicherti R."/>
            <person name="Tsui H.-C.T."/>
            <person name="Winkler M.E."/>
        </authorList>
    </citation>
    <scope>NUCLEOTIDE SEQUENCE</scope>
</reference>
<dbReference type="GO" id="GO:0046872">
    <property type="term" value="F:metal ion binding"/>
    <property type="evidence" value="ECO:0007669"/>
    <property type="project" value="UniProtKB-KW"/>
</dbReference>
<dbReference type="InterPro" id="IPR036866">
    <property type="entry name" value="RibonucZ/Hydroxyglut_hydro"/>
</dbReference>
<dbReference type="GO" id="GO:0016787">
    <property type="term" value="F:hydrolase activity"/>
    <property type="evidence" value="ECO:0007669"/>
    <property type="project" value="UniProtKB-KW"/>
</dbReference>
<keyword evidence="4" id="KW-0862">Zinc</keyword>
<comment type="cofactor">
    <cofactor evidence="1">
        <name>Zn(2+)</name>
        <dbReference type="ChEBI" id="CHEBI:29105"/>
    </cofactor>
</comment>
<dbReference type="SMART" id="SM00849">
    <property type="entry name" value="Lactamase_B"/>
    <property type="match status" value="1"/>
</dbReference>
<dbReference type="EMBL" id="UINC01040789">
    <property type="protein sequence ID" value="SVB41163.1"/>
    <property type="molecule type" value="Genomic_DNA"/>
</dbReference>
<proteinExistence type="predicted"/>
<dbReference type="InterPro" id="IPR001279">
    <property type="entry name" value="Metallo-B-lactamas"/>
</dbReference>
<dbReference type="Gene3D" id="3.60.15.10">
    <property type="entry name" value="Ribonuclease Z/Hydroxyacylglutathione hydrolase-like"/>
    <property type="match status" value="1"/>
</dbReference>
<gene>
    <name evidence="6" type="ORF">METZ01_LOCUS194017</name>
</gene>
<name>A0A382DU18_9ZZZZ</name>
<evidence type="ECO:0000256" key="3">
    <source>
        <dbReference type="ARBA" id="ARBA00022801"/>
    </source>
</evidence>
<accession>A0A382DU18</accession>
<organism evidence="6">
    <name type="scientific">marine metagenome</name>
    <dbReference type="NCBI Taxonomy" id="408172"/>
    <lineage>
        <taxon>unclassified sequences</taxon>
        <taxon>metagenomes</taxon>
        <taxon>ecological metagenomes</taxon>
    </lineage>
</organism>
<evidence type="ECO:0000256" key="1">
    <source>
        <dbReference type="ARBA" id="ARBA00001947"/>
    </source>
</evidence>
<dbReference type="PANTHER" id="PTHR46233">
    <property type="entry name" value="HYDROXYACYLGLUTATHIONE HYDROLASE GLOC"/>
    <property type="match status" value="1"/>
</dbReference>
<dbReference type="InterPro" id="IPR051453">
    <property type="entry name" value="MBL_Glyoxalase_II"/>
</dbReference>
<evidence type="ECO:0000259" key="5">
    <source>
        <dbReference type="SMART" id="SM00849"/>
    </source>
</evidence>
<keyword evidence="2" id="KW-0479">Metal-binding</keyword>
<sequence length="210" mass="23049">MTLIVEKLSLGPLETNCFIIADSECNDCVVIDPAWNANKIIGLVNKRGWNLQAIWLTHSHFDHFGALGTIIKSHPDLPLGLHVKDLPLYQAGGGAANWGIPIDNSHQPTLWFDQTINLNVGMHNFIVLFVPGHSPGHVAFLETNSNLLFGGDVLFQGGIGRTDLYGGDFNQLINSIKLHFLTLPNDTVVYPGHGSNTTILAEKQYNPYLT</sequence>
<dbReference type="Pfam" id="PF00753">
    <property type="entry name" value="Lactamase_B"/>
    <property type="match status" value="1"/>
</dbReference>
<dbReference type="PANTHER" id="PTHR46233:SF3">
    <property type="entry name" value="HYDROXYACYLGLUTATHIONE HYDROLASE GLOC"/>
    <property type="match status" value="1"/>
</dbReference>
<dbReference type="AlphaFoldDB" id="A0A382DU18"/>
<evidence type="ECO:0000313" key="6">
    <source>
        <dbReference type="EMBL" id="SVB41163.1"/>
    </source>
</evidence>
<dbReference type="SUPFAM" id="SSF56281">
    <property type="entry name" value="Metallo-hydrolase/oxidoreductase"/>
    <property type="match status" value="1"/>
</dbReference>
<keyword evidence="3" id="KW-0378">Hydrolase</keyword>
<protein>
    <recommendedName>
        <fullName evidence="5">Metallo-beta-lactamase domain-containing protein</fullName>
    </recommendedName>
</protein>
<evidence type="ECO:0000256" key="2">
    <source>
        <dbReference type="ARBA" id="ARBA00022723"/>
    </source>
</evidence>